<dbReference type="SUPFAM" id="SSF143422">
    <property type="entry name" value="Transposase IS200-like"/>
    <property type="match status" value="1"/>
</dbReference>
<comment type="caution">
    <text evidence="2">The sequence shown here is derived from an EMBL/GenBank/DDBJ whole genome shotgun (WGS) entry which is preliminary data.</text>
</comment>
<dbReference type="EMBL" id="JBBLXS010000593">
    <property type="protein sequence ID" value="MEK0188372.1"/>
    <property type="molecule type" value="Genomic_DNA"/>
</dbReference>
<organism evidence="2 3">
    <name type="scientific">Microcoleus anatoxicus PTRS2</name>
    <dbReference type="NCBI Taxonomy" id="2705321"/>
    <lineage>
        <taxon>Bacteria</taxon>
        <taxon>Bacillati</taxon>
        <taxon>Cyanobacteriota</taxon>
        <taxon>Cyanophyceae</taxon>
        <taxon>Oscillatoriophycideae</taxon>
        <taxon>Oscillatoriales</taxon>
        <taxon>Microcoleaceae</taxon>
        <taxon>Microcoleus</taxon>
        <taxon>Microcoleus anatoxicus</taxon>
    </lineage>
</organism>
<evidence type="ECO:0000313" key="3">
    <source>
        <dbReference type="Proteomes" id="UP001384579"/>
    </source>
</evidence>
<dbReference type="InterPro" id="IPR002686">
    <property type="entry name" value="Transposase_17"/>
</dbReference>
<dbReference type="Gene3D" id="3.30.70.1290">
    <property type="entry name" value="Transposase IS200-like"/>
    <property type="match status" value="1"/>
</dbReference>
<feature type="domain" description="Transposase IS200-like" evidence="1">
    <location>
        <begin position="5"/>
        <end position="119"/>
    </location>
</feature>
<dbReference type="SMART" id="SM01321">
    <property type="entry name" value="Y1_Tnp"/>
    <property type="match status" value="1"/>
</dbReference>
<reference evidence="2 3" key="1">
    <citation type="journal article" date="2020" name="Harmful Algae">
        <title>Molecular and morphological characterization of a novel dihydroanatoxin-a producing Microcoleus species (cyanobacteria) from the Russian River, California, USA.</title>
        <authorList>
            <person name="Conklin K.Y."/>
            <person name="Stancheva R."/>
            <person name="Otten T.G."/>
            <person name="Fadness R."/>
            <person name="Boyer G.L."/>
            <person name="Read B."/>
            <person name="Zhang X."/>
            <person name="Sheath R.G."/>
        </authorList>
    </citation>
    <scope>NUCLEOTIDE SEQUENCE [LARGE SCALE GENOMIC DNA]</scope>
    <source>
        <strain evidence="2 3">PTRS2</strain>
    </source>
</reference>
<evidence type="ECO:0000259" key="1">
    <source>
        <dbReference type="SMART" id="SM01321"/>
    </source>
</evidence>
<proteinExistence type="predicted"/>
<dbReference type="RefSeq" id="WP_340523170.1">
    <property type="nucleotide sequence ID" value="NZ_JBBLXS010000593.1"/>
</dbReference>
<dbReference type="NCBIfam" id="NF033573">
    <property type="entry name" value="transpos_IS200"/>
    <property type="match status" value="1"/>
</dbReference>
<dbReference type="Pfam" id="PF01797">
    <property type="entry name" value="Y1_Tnp"/>
    <property type="match status" value="1"/>
</dbReference>
<sequence length="150" mass="16938">MRDNFTQLYVHYVWATWDRLPLITPDIQEAIYAVIIGKCNNLKCTVIAVGGIEDHVHLLVGFPSTLTIAEIIKEVKGSSSHLVSHELKPGVFFKWQGSYGAFTVSRDAIDNVANYIRNQAIHHRQKSMIPEWEWVSDPAFVGSKNLRGGF</sequence>
<gene>
    <name evidence="2" type="primary">tnpA</name>
    <name evidence="2" type="ORF">WMG39_26535</name>
</gene>
<accession>A0ABU8YVL8</accession>
<dbReference type="PANTHER" id="PTHR33360:SF2">
    <property type="entry name" value="TRANSPOSASE FOR INSERTION SEQUENCE ELEMENT IS200"/>
    <property type="match status" value="1"/>
</dbReference>
<dbReference type="InterPro" id="IPR036515">
    <property type="entry name" value="Transposase_17_sf"/>
</dbReference>
<keyword evidence="3" id="KW-1185">Reference proteome</keyword>
<dbReference type="PANTHER" id="PTHR33360">
    <property type="entry name" value="TRANSPOSASE FOR INSERTION SEQUENCE ELEMENT IS200"/>
    <property type="match status" value="1"/>
</dbReference>
<evidence type="ECO:0000313" key="2">
    <source>
        <dbReference type="EMBL" id="MEK0188372.1"/>
    </source>
</evidence>
<name>A0ABU8YVL8_9CYAN</name>
<protein>
    <submittedName>
        <fullName evidence="2">IS200/IS605 family transposase</fullName>
    </submittedName>
</protein>
<dbReference type="Proteomes" id="UP001384579">
    <property type="component" value="Unassembled WGS sequence"/>
</dbReference>